<proteinExistence type="predicted"/>
<dbReference type="SUPFAM" id="SSF54427">
    <property type="entry name" value="NTF2-like"/>
    <property type="match status" value="1"/>
</dbReference>
<evidence type="ECO:0000313" key="1">
    <source>
        <dbReference type="EMBL" id="CUV01784.1"/>
    </source>
</evidence>
<dbReference type="InterPro" id="IPR032710">
    <property type="entry name" value="NTF2-like_dom_sf"/>
</dbReference>
<gene>
    <name evidence="1" type="ORF">MGWOODY_Clf2978</name>
</gene>
<sequence length="141" mass="15933">MPDAIEQAKASFGRWNTAFNARDMEGMVAEMHFPHRRLSGDNEFQVWRTEADFRATRGDNATASLAEQEWHHTTTTSIEAVPSSADKVHLAINQSRRRADGTEYNAFPTLWIFTKIDGRWGVQFRSSFLSDPNSPSGNVSE</sequence>
<dbReference type="EMBL" id="FAXA01000138">
    <property type="protein sequence ID" value="CUV01784.1"/>
    <property type="molecule type" value="Genomic_DNA"/>
</dbReference>
<evidence type="ECO:0008006" key="2">
    <source>
        <dbReference type="Google" id="ProtNLM"/>
    </source>
</evidence>
<organism evidence="1">
    <name type="scientific">hydrothermal vent metagenome</name>
    <dbReference type="NCBI Taxonomy" id="652676"/>
    <lineage>
        <taxon>unclassified sequences</taxon>
        <taxon>metagenomes</taxon>
        <taxon>ecological metagenomes</taxon>
    </lineage>
</organism>
<accession>A0A160V7D7</accession>
<name>A0A160V7D7_9ZZZZ</name>
<reference evidence="1" key="1">
    <citation type="submission" date="2015-10" db="EMBL/GenBank/DDBJ databases">
        <authorList>
            <person name="Gilbert D.G."/>
        </authorList>
    </citation>
    <scope>NUCLEOTIDE SEQUENCE</scope>
</reference>
<protein>
    <recommendedName>
        <fullName evidence="2">DUF4440 domain-containing protein</fullName>
    </recommendedName>
</protein>
<dbReference type="AlphaFoldDB" id="A0A160V7D7"/>